<organism evidence="2 3">
    <name type="scientific">Mariniblastus fucicola</name>
    <dbReference type="NCBI Taxonomy" id="980251"/>
    <lineage>
        <taxon>Bacteria</taxon>
        <taxon>Pseudomonadati</taxon>
        <taxon>Planctomycetota</taxon>
        <taxon>Planctomycetia</taxon>
        <taxon>Pirellulales</taxon>
        <taxon>Pirellulaceae</taxon>
        <taxon>Mariniblastus</taxon>
    </lineage>
</organism>
<evidence type="ECO:0000256" key="1">
    <source>
        <dbReference type="SAM" id="MobiDB-lite"/>
    </source>
</evidence>
<dbReference type="RefSeq" id="WP_075082503.1">
    <property type="nucleotide sequence ID" value="NZ_CP042912.1"/>
</dbReference>
<feature type="region of interest" description="Disordered" evidence="1">
    <location>
        <begin position="62"/>
        <end position="86"/>
    </location>
</feature>
<dbReference type="Gene3D" id="1.20.5.2050">
    <property type="match status" value="1"/>
</dbReference>
<reference evidence="2 3" key="1">
    <citation type="submission" date="2019-08" db="EMBL/GenBank/DDBJ databases">
        <title>Deep-cultivation of Planctomycetes and their phenomic and genomic characterization uncovers novel biology.</title>
        <authorList>
            <person name="Wiegand S."/>
            <person name="Jogler M."/>
            <person name="Boedeker C."/>
            <person name="Pinto D."/>
            <person name="Vollmers J."/>
            <person name="Rivas-Marin E."/>
            <person name="Kohn T."/>
            <person name="Peeters S.H."/>
            <person name="Heuer A."/>
            <person name="Rast P."/>
            <person name="Oberbeckmann S."/>
            <person name="Bunk B."/>
            <person name="Jeske O."/>
            <person name="Meyerdierks A."/>
            <person name="Storesund J.E."/>
            <person name="Kallscheuer N."/>
            <person name="Luecker S."/>
            <person name="Lage O.M."/>
            <person name="Pohl T."/>
            <person name="Merkel B.J."/>
            <person name="Hornburger P."/>
            <person name="Mueller R.-W."/>
            <person name="Bruemmer F."/>
            <person name="Labrenz M."/>
            <person name="Spormann A.M."/>
            <person name="Op den Camp H."/>
            <person name="Overmann J."/>
            <person name="Amann R."/>
            <person name="Jetten M.S.M."/>
            <person name="Mascher T."/>
            <person name="Medema M.H."/>
            <person name="Devos D.P."/>
            <person name="Kaster A.-K."/>
            <person name="Ovreas L."/>
            <person name="Rohde M."/>
            <person name="Galperin M.Y."/>
            <person name="Jogler C."/>
        </authorList>
    </citation>
    <scope>NUCLEOTIDE SEQUENCE [LARGE SCALE GENOMIC DNA]</scope>
    <source>
        <strain evidence="2 3">FC18</strain>
    </source>
</reference>
<protein>
    <submittedName>
        <fullName evidence="2">AP2 domain protein</fullName>
    </submittedName>
</protein>
<name>A0A5B9PMW4_9BACT</name>
<gene>
    <name evidence="2" type="ORF">MFFC18_38360</name>
</gene>
<sequence length="151" mass="17711">MARKNPRRNISRVEHLDRDGKSSGWLVRMQRKYEKISSFFSDSVYGGNRAALQAAKEFRDELESESEKLTTEERSAAPSTRNKSGVVGVRLHRQKDVRGKYEYQYWYWVAQWIDGRGRRRTRSFSIHNHGDDKAYRMACKARREGVASAHR</sequence>
<dbReference type="KEGG" id="mff:MFFC18_38360"/>
<evidence type="ECO:0000313" key="2">
    <source>
        <dbReference type="EMBL" id="QEG23931.1"/>
    </source>
</evidence>
<dbReference type="STRING" id="980251.GCA_001642875_04265"/>
<accession>A0A5B9PMW4</accession>
<dbReference type="OrthoDB" id="6850497at2"/>
<proteinExistence type="predicted"/>
<dbReference type="EMBL" id="CP042912">
    <property type="protein sequence ID" value="QEG23931.1"/>
    <property type="molecule type" value="Genomic_DNA"/>
</dbReference>
<dbReference type="Proteomes" id="UP000322214">
    <property type="component" value="Chromosome"/>
</dbReference>
<keyword evidence="3" id="KW-1185">Reference proteome</keyword>
<evidence type="ECO:0000313" key="3">
    <source>
        <dbReference type="Proteomes" id="UP000322214"/>
    </source>
</evidence>
<dbReference type="AlphaFoldDB" id="A0A5B9PMW4"/>
<feature type="compositionally biased region" description="Basic and acidic residues" evidence="1">
    <location>
        <begin position="62"/>
        <end position="75"/>
    </location>
</feature>